<feature type="non-terminal residue" evidence="2">
    <location>
        <position position="174"/>
    </location>
</feature>
<evidence type="ECO:0000313" key="3">
    <source>
        <dbReference type="Proteomes" id="UP001596174"/>
    </source>
</evidence>
<dbReference type="EMBL" id="JBHSQJ010000006">
    <property type="protein sequence ID" value="MFC5905916.1"/>
    <property type="molecule type" value="Genomic_DNA"/>
</dbReference>
<gene>
    <name evidence="2" type="ORF">ACFP3V_01605</name>
</gene>
<keyword evidence="1" id="KW-0812">Transmembrane</keyword>
<organism evidence="2 3">
    <name type="scientific">Streptacidiphilus monticola</name>
    <dbReference type="NCBI Taxonomy" id="2161674"/>
    <lineage>
        <taxon>Bacteria</taxon>
        <taxon>Bacillati</taxon>
        <taxon>Actinomycetota</taxon>
        <taxon>Actinomycetes</taxon>
        <taxon>Kitasatosporales</taxon>
        <taxon>Streptomycetaceae</taxon>
        <taxon>Streptacidiphilus</taxon>
    </lineage>
</organism>
<keyword evidence="1" id="KW-0472">Membrane</keyword>
<proteinExistence type="predicted"/>
<feature type="transmembrane region" description="Helical" evidence="1">
    <location>
        <begin position="63"/>
        <end position="84"/>
    </location>
</feature>
<sequence length="174" mass="16423">MAETAARSASAGTACDVAGAVLLTASAAWAVYTAAGRDVGPEGQLLALLAVTAGYAAGRIAGAVAPLGSLVAAAGVVVLLPLALPGGLSGDPVALPLRQADADAALLALGAGACCAALRTARSAALRVVLGLVALGLVGESLATGSVAGFLACGGVLVVAAATGRTRRRGTALV</sequence>
<protein>
    <submittedName>
        <fullName evidence="2">O-antigen polymerase</fullName>
    </submittedName>
</protein>
<keyword evidence="1" id="KW-1133">Transmembrane helix</keyword>
<evidence type="ECO:0000256" key="1">
    <source>
        <dbReference type="SAM" id="Phobius"/>
    </source>
</evidence>
<name>A0ABW1FYT1_9ACTN</name>
<keyword evidence="3" id="KW-1185">Reference proteome</keyword>
<feature type="transmembrane region" description="Helical" evidence="1">
    <location>
        <begin position="128"/>
        <end position="161"/>
    </location>
</feature>
<evidence type="ECO:0000313" key="2">
    <source>
        <dbReference type="EMBL" id="MFC5905916.1"/>
    </source>
</evidence>
<comment type="caution">
    <text evidence="2">The sequence shown here is derived from an EMBL/GenBank/DDBJ whole genome shotgun (WGS) entry which is preliminary data.</text>
</comment>
<dbReference type="Proteomes" id="UP001596174">
    <property type="component" value="Unassembled WGS sequence"/>
</dbReference>
<reference evidence="3" key="1">
    <citation type="journal article" date="2019" name="Int. J. Syst. Evol. Microbiol.">
        <title>The Global Catalogue of Microorganisms (GCM) 10K type strain sequencing project: providing services to taxonomists for standard genome sequencing and annotation.</title>
        <authorList>
            <consortium name="The Broad Institute Genomics Platform"/>
            <consortium name="The Broad Institute Genome Sequencing Center for Infectious Disease"/>
            <person name="Wu L."/>
            <person name="Ma J."/>
        </authorList>
    </citation>
    <scope>NUCLEOTIDE SEQUENCE [LARGE SCALE GENOMIC DNA]</scope>
    <source>
        <strain evidence="3">JCM 4816</strain>
    </source>
</reference>
<accession>A0ABW1FYT1</accession>